<evidence type="ECO:0000256" key="1">
    <source>
        <dbReference type="SAM" id="MobiDB-lite"/>
    </source>
</evidence>
<dbReference type="PANTHER" id="PTHR47691:SF3">
    <property type="entry name" value="HTH-TYPE TRANSCRIPTIONAL REGULATOR RV0890C-RELATED"/>
    <property type="match status" value="1"/>
</dbReference>
<dbReference type="SMART" id="SM00028">
    <property type="entry name" value="TPR"/>
    <property type="match status" value="3"/>
</dbReference>
<proteinExistence type="predicted"/>
<dbReference type="InterPro" id="IPR011990">
    <property type="entry name" value="TPR-like_helical_dom_sf"/>
</dbReference>
<reference evidence="2 3" key="1">
    <citation type="submission" date="2020-08" db="EMBL/GenBank/DDBJ databases">
        <title>Sequencing the genomes of 1000 actinobacteria strains.</title>
        <authorList>
            <person name="Klenk H.-P."/>
        </authorList>
    </citation>
    <scope>NUCLEOTIDE SEQUENCE [LARGE SCALE GENOMIC DNA]</scope>
    <source>
        <strain evidence="2 3">DSM 45084</strain>
    </source>
</reference>
<dbReference type="GO" id="GO:0043531">
    <property type="term" value="F:ADP binding"/>
    <property type="evidence" value="ECO:0007669"/>
    <property type="project" value="InterPro"/>
</dbReference>
<evidence type="ECO:0000313" key="3">
    <source>
        <dbReference type="Proteomes" id="UP000542674"/>
    </source>
</evidence>
<evidence type="ECO:0000313" key="2">
    <source>
        <dbReference type="EMBL" id="MBB4968170.1"/>
    </source>
</evidence>
<dbReference type="Gene3D" id="1.25.40.10">
    <property type="entry name" value="Tetratricopeptide repeat domain"/>
    <property type="match status" value="1"/>
</dbReference>
<protein>
    <submittedName>
        <fullName evidence="2">Tetratricopeptide (TPR) repeat protein</fullName>
    </submittedName>
</protein>
<dbReference type="Pfam" id="PF13424">
    <property type="entry name" value="TPR_12"/>
    <property type="match status" value="1"/>
</dbReference>
<dbReference type="RefSeq" id="WP_184673474.1">
    <property type="nucleotide sequence ID" value="NZ_BAABAI010000041.1"/>
</dbReference>
<dbReference type="AlphaFoldDB" id="A0A7W7T7Y2"/>
<feature type="region of interest" description="Disordered" evidence="1">
    <location>
        <begin position="1"/>
        <end position="23"/>
    </location>
</feature>
<dbReference type="Proteomes" id="UP000542674">
    <property type="component" value="Unassembled WGS sequence"/>
</dbReference>
<dbReference type="SUPFAM" id="SSF52540">
    <property type="entry name" value="P-loop containing nucleoside triphosphate hydrolases"/>
    <property type="match status" value="1"/>
</dbReference>
<name>A0A7W7T7Y2_9PSEU</name>
<keyword evidence="3" id="KW-1185">Reference proteome</keyword>
<dbReference type="EMBL" id="JACHJS010000001">
    <property type="protein sequence ID" value="MBB4968170.1"/>
    <property type="molecule type" value="Genomic_DNA"/>
</dbReference>
<dbReference type="PRINTS" id="PR00364">
    <property type="entry name" value="DISEASERSIST"/>
</dbReference>
<comment type="caution">
    <text evidence="2">The sequence shown here is derived from an EMBL/GenBank/DDBJ whole genome shotgun (WGS) entry which is preliminary data.</text>
</comment>
<organism evidence="2 3">
    <name type="scientific">Saccharothrix violaceirubra</name>
    <dbReference type="NCBI Taxonomy" id="413306"/>
    <lineage>
        <taxon>Bacteria</taxon>
        <taxon>Bacillati</taxon>
        <taxon>Actinomycetota</taxon>
        <taxon>Actinomycetes</taxon>
        <taxon>Pseudonocardiales</taxon>
        <taxon>Pseudonocardiaceae</taxon>
        <taxon>Saccharothrix</taxon>
    </lineage>
</organism>
<dbReference type="InterPro" id="IPR019734">
    <property type="entry name" value="TPR_rpt"/>
</dbReference>
<sequence>MTGADAREPAGRPTKVRNDLSGGVVGASVQSGSIEGGVHVHLDRDGVVPVPRQLPAPPAWFTGRDRELDRLEEVRRRRDPDRPTVVVLTGPGGVGKTALSLRWANSLAPHYADGQLFVDLNGFSDDTPTDPGEAASSFLRALGVPATAVPAHLAEQTALYRTVTADRSLIVVLDNALSAAQVKVLVPSSPAGLVVVTSRSKLTGLLGEGAHIVEVGPLAPSSAFTLLARSVGEDRVTRERDRAEELVSLCGGLPIAVRVAAARLLVRSRWSVGRVHDELVDEQSRLNRLSPDGELSVRATFDLSYRMLEPRAATLYRRLSLHPHGDFGPEVASSVLDDGQDTEPLLDALLDASLIEERAENRYVLHDLLRLHARHRLDEDEPPGEPGRVLRRIAEWYLATAMRADKLLTPHRRRLPYGFATPAPSVRSFADRAEALEWLEDERVNLMAAGRIALEHDLAELSWHLSDVLWPLFLLRKHHRDRLEADRRGVVAARRWGNTFAEADMLRRLGRALTTARDHHEAERCLDRAIDLWRGLDDDHGVSTTRELLGLLYRDTGRLDEAHDQFTAVVEASEALDAPRPVGLALINLALVLIDLGRAADALPHLDRAARLFATLDPPDPYNAARVTVTSAAAQLGAGDPVTASDTARKASAQMDALGSVPGLAEAHRVLGEAVLRTGGPAAAHDHLAAAERLFRSIGSVAADAVRERLDALGPTG</sequence>
<dbReference type="SUPFAM" id="SSF48452">
    <property type="entry name" value="TPR-like"/>
    <property type="match status" value="1"/>
</dbReference>
<dbReference type="InterPro" id="IPR027417">
    <property type="entry name" value="P-loop_NTPase"/>
</dbReference>
<accession>A0A7W7T7Y2</accession>
<feature type="compositionally biased region" description="Basic and acidic residues" evidence="1">
    <location>
        <begin position="1"/>
        <end position="10"/>
    </location>
</feature>
<dbReference type="Gene3D" id="3.40.50.300">
    <property type="entry name" value="P-loop containing nucleotide triphosphate hydrolases"/>
    <property type="match status" value="1"/>
</dbReference>
<gene>
    <name evidence="2" type="ORF">F4559_005529</name>
</gene>
<dbReference type="PANTHER" id="PTHR47691">
    <property type="entry name" value="REGULATOR-RELATED"/>
    <property type="match status" value="1"/>
</dbReference>